<dbReference type="RefSeq" id="WP_136740090.1">
    <property type="nucleotide sequence ID" value="NZ_SUMB01000004.1"/>
</dbReference>
<sequence>MHIVTVTLTTDETHPEHAILPAVAVDLFWLSARPGDGLEHLHLHPVEFRADLTFFIRATTPAAAATAANAITQRAIGTAPTLRGWRIGHG</sequence>
<dbReference type="OrthoDB" id="3872442at2"/>
<keyword evidence="2" id="KW-1185">Reference proteome</keyword>
<dbReference type="EMBL" id="SUMB01000004">
    <property type="protein sequence ID" value="TJZ54163.1"/>
    <property type="molecule type" value="Genomic_DNA"/>
</dbReference>
<accession>A0A4U0NJB6</accession>
<gene>
    <name evidence="1" type="ORF">FCH28_13330</name>
</gene>
<proteinExistence type="predicted"/>
<protein>
    <submittedName>
        <fullName evidence="1">Uncharacterized protein</fullName>
    </submittedName>
</protein>
<comment type="caution">
    <text evidence="1">The sequence shown here is derived from an EMBL/GenBank/DDBJ whole genome shotgun (WGS) entry which is preliminary data.</text>
</comment>
<evidence type="ECO:0000313" key="1">
    <source>
        <dbReference type="EMBL" id="TJZ54163.1"/>
    </source>
</evidence>
<dbReference type="AlphaFoldDB" id="A0A4U0NJB6"/>
<reference evidence="1 2" key="1">
    <citation type="submission" date="2019-04" db="EMBL/GenBank/DDBJ databases">
        <title>Streptomyces piniterrae sp. nov., a heliquinomycin-producing actinomycete isolated from rhizosphere soil of Pinus yunnanensis.</title>
        <authorList>
            <person name="Zhuang X."/>
            <person name="Zhao J."/>
        </authorList>
    </citation>
    <scope>NUCLEOTIDE SEQUENCE [LARGE SCALE GENOMIC DNA]</scope>
    <source>
        <strain evidence="2">jys28</strain>
    </source>
</reference>
<evidence type="ECO:0000313" key="2">
    <source>
        <dbReference type="Proteomes" id="UP000308697"/>
    </source>
</evidence>
<name>A0A4U0NJB6_9ACTN</name>
<organism evidence="1 2">
    <name type="scientific">Streptomyces piniterrae</name>
    <dbReference type="NCBI Taxonomy" id="2571125"/>
    <lineage>
        <taxon>Bacteria</taxon>
        <taxon>Bacillati</taxon>
        <taxon>Actinomycetota</taxon>
        <taxon>Actinomycetes</taxon>
        <taxon>Kitasatosporales</taxon>
        <taxon>Streptomycetaceae</taxon>
        <taxon>Streptomyces</taxon>
    </lineage>
</organism>
<dbReference type="Proteomes" id="UP000308697">
    <property type="component" value="Unassembled WGS sequence"/>
</dbReference>